<evidence type="ECO:0000256" key="1">
    <source>
        <dbReference type="SAM" id="Phobius"/>
    </source>
</evidence>
<name>A0A8X8ZU06_SALSN</name>
<sequence length="282" mass="30931">MSPESNIPGHDPFKALKLIIPKDKTRDALTISLKAAMATILILSISLAAFSAVYSQTQPDFFTWPEPDTDLYTALFDSDDSPTNVSHLAFGIGGSTATWPKRARYSDLWWEAGATRGYVFLEKDPGGSGSGRPGIGNRVSSEWRRFRRKVGSEAAVRIARVGSDLFRVGLPGVRWFVMGDDDTVFFPENLAAVLGRHDHRRMVYVGGNSESVEQDVMHGYDMAFGGGGFAVSYPLAAELAAAMDGCLNRYHYFYGSDQRVWACIGELGVGLTREPGFHQVFS</sequence>
<dbReference type="EMBL" id="PNBA02000008">
    <property type="protein sequence ID" value="KAG6416069.1"/>
    <property type="molecule type" value="Genomic_DNA"/>
</dbReference>
<proteinExistence type="predicted"/>
<organism evidence="2">
    <name type="scientific">Salvia splendens</name>
    <name type="common">Scarlet sage</name>
    <dbReference type="NCBI Taxonomy" id="180675"/>
    <lineage>
        <taxon>Eukaryota</taxon>
        <taxon>Viridiplantae</taxon>
        <taxon>Streptophyta</taxon>
        <taxon>Embryophyta</taxon>
        <taxon>Tracheophyta</taxon>
        <taxon>Spermatophyta</taxon>
        <taxon>Magnoliopsida</taxon>
        <taxon>eudicotyledons</taxon>
        <taxon>Gunneridae</taxon>
        <taxon>Pentapetalae</taxon>
        <taxon>asterids</taxon>
        <taxon>lamiids</taxon>
        <taxon>Lamiales</taxon>
        <taxon>Lamiaceae</taxon>
        <taxon>Nepetoideae</taxon>
        <taxon>Mentheae</taxon>
        <taxon>Salviinae</taxon>
        <taxon>Salvia</taxon>
        <taxon>Salvia subgen. Calosphace</taxon>
        <taxon>core Calosphace</taxon>
    </lineage>
</organism>
<dbReference type="InterPro" id="IPR006740">
    <property type="entry name" value="DUF604"/>
</dbReference>
<reference evidence="2" key="2">
    <citation type="submission" date="2020-08" db="EMBL/GenBank/DDBJ databases">
        <title>Plant Genome Project.</title>
        <authorList>
            <person name="Zhang R.-G."/>
        </authorList>
    </citation>
    <scope>NUCLEOTIDE SEQUENCE</scope>
    <source>
        <strain evidence="2">Huo1</strain>
        <tissue evidence="2">Leaf</tissue>
    </source>
</reference>
<comment type="caution">
    <text evidence="2">The sequence shown here is derived from an EMBL/GenBank/DDBJ whole genome shotgun (WGS) entry which is preliminary data.</text>
</comment>
<reference evidence="2" key="1">
    <citation type="submission" date="2018-01" db="EMBL/GenBank/DDBJ databases">
        <authorList>
            <person name="Mao J.F."/>
        </authorList>
    </citation>
    <scope>NUCLEOTIDE SEQUENCE</scope>
    <source>
        <strain evidence="2">Huo1</strain>
        <tissue evidence="2">Leaf</tissue>
    </source>
</reference>
<accession>A0A8X8ZU06</accession>
<evidence type="ECO:0000313" key="3">
    <source>
        <dbReference type="Proteomes" id="UP000298416"/>
    </source>
</evidence>
<evidence type="ECO:0000313" key="2">
    <source>
        <dbReference type="EMBL" id="KAG6416069.1"/>
    </source>
</evidence>
<dbReference type="AlphaFoldDB" id="A0A8X8ZU06"/>
<keyword evidence="1" id="KW-0472">Membrane</keyword>
<dbReference type="PANTHER" id="PTHR10811">
    <property type="entry name" value="FRINGE-RELATED"/>
    <property type="match status" value="1"/>
</dbReference>
<dbReference type="Proteomes" id="UP000298416">
    <property type="component" value="Unassembled WGS sequence"/>
</dbReference>
<feature type="transmembrane region" description="Helical" evidence="1">
    <location>
        <begin position="31"/>
        <end position="54"/>
    </location>
</feature>
<keyword evidence="1" id="KW-1133">Transmembrane helix</keyword>
<protein>
    <submittedName>
        <fullName evidence="2">Uncharacterized protein</fullName>
    </submittedName>
</protein>
<keyword evidence="3" id="KW-1185">Reference proteome</keyword>
<dbReference type="Pfam" id="PF04646">
    <property type="entry name" value="DUF604"/>
    <property type="match status" value="1"/>
</dbReference>
<dbReference type="Gene3D" id="3.90.550.50">
    <property type="match status" value="1"/>
</dbReference>
<gene>
    <name evidence="2" type="ORF">SASPL_123492</name>
</gene>
<keyword evidence="1" id="KW-0812">Transmembrane</keyword>